<evidence type="ECO:0000313" key="1">
    <source>
        <dbReference type="EMBL" id="OUM19993.1"/>
    </source>
</evidence>
<organism evidence="1 2">
    <name type="scientific">Butyricicoccus porcorum</name>
    <dbReference type="NCBI Taxonomy" id="1945634"/>
    <lineage>
        <taxon>Bacteria</taxon>
        <taxon>Bacillati</taxon>
        <taxon>Bacillota</taxon>
        <taxon>Clostridia</taxon>
        <taxon>Eubacteriales</taxon>
        <taxon>Butyricicoccaceae</taxon>
        <taxon>Butyricicoccus</taxon>
    </lineage>
</organism>
<name>A0A252F2H5_9FIRM</name>
<evidence type="ECO:0008006" key="3">
    <source>
        <dbReference type="Google" id="ProtNLM"/>
    </source>
</evidence>
<dbReference type="EMBL" id="NHOC01000008">
    <property type="protein sequence ID" value="OUM19993.1"/>
    <property type="molecule type" value="Genomic_DNA"/>
</dbReference>
<dbReference type="OrthoDB" id="9794294at2"/>
<evidence type="ECO:0000313" key="2">
    <source>
        <dbReference type="Proteomes" id="UP000194903"/>
    </source>
</evidence>
<comment type="caution">
    <text evidence="1">The sequence shown here is derived from an EMBL/GenBank/DDBJ whole genome shotgun (WGS) entry which is preliminary data.</text>
</comment>
<proteinExistence type="predicted"/>
<gene>
    <name evidence="1" type="ORF">CBW42_09625</name>
</gene>
<accession>A0A252F2H5</accession>
<protein>
    <recommendedName>
        <fullName evidence="3">SLH domain-containing protein</fullName>
    </recommendedName>
</protein>
<sequence>MGYSVKFQTEEKYKSISYGSNSIYNSACGPASLCNALQVLGIADISIPTMCQLAVSCGARVDGGTVMTTLLQSAAPKYHFTYRTTSKNAELLAHLNAGGVAILHNGSAYKLFSNSGHFVMAAAASGQTITVLDSYWYSGKYTASSIRRNYVSVVEKGVVKTSLTQCGKATIDRSPSYYLISREVISDTKNTEKDVEDMTESDVRKIIAAEAEAQAKKAVSNWATDAWNAAVSAGVLDGTAPQGNLTREQFTVVLRRLGLVGGSDTPSGWAADAWTAATDAGVLDGTNPHGIVTREMLAQVAFALGLLDVVQVDGGTMESHKSTE</sequence>
<dbReference type="AlphaFoldDB" id="A0A252F2H5"/>
<reference evidence="1 2" key="1">
    <citation type="submission" date="2017-05" db="EMBL/GenBank/DDBJ databases">
        <title>Butyricicoccus porcorum sp. nov. a butyrate-producing bacterium from the swine intestinal tract.</title>
        <authorList>
            <person name="Trachsel J."/>
            <person name="Humphrey S."/>
            <person name="Allen H.K."/>
        </authorList>
    </citation>
    <scope>NUCLEOTIDE SEQUENCE [LARGE SCALE GENOMIC DNA]</scope>
    <source>
        <strain evidence="1">BB10</strain>
    </source>
</reference>
<dbReference type="Gene3D" id="3.90.70.10">
    <property type="entry name" value="Cysteine proteinases"/>
    <property type="match status" value="1"/>
</dbReference>
<dbReference type="Proteomes" id="UP000194903">
    <property type="component" value="Unassembled WGS sequence"/>
</dbReference>
<dbReference type="RefSeq" id="WP_087020590.1">
    <property type="nucleotide sequence ID" value="NZ_NHOC01000008.1"/>
</dbReference>
<keyword evidence="2" id="KW-1185">Reference proteome</keyword>